<comment type="function">
    <text evidence="5">Bidirectionally degrades single-stranded DNA into large acid-insoluble oligonucleotides, which are then degraded further into small acid-soluble oligonucleotides.</text>
</comment>
<organism evidence="10 11">
    <name type="scientific">Nonomuraea endophytica</name>
    <dbReference type="NCBI Taxonomy" id="714136"/>
    <lineage>
        <taxon>Bacteria</taxon>
        <taxon>Bacillati</taxon>
        <taxon>Actinomycetota</taxon>
        <taxon>Actinomycetes</taxon>
        <taxon>Streptosporangiales</taxon>
        <taxon>Streptosporangiaceae</taxon>
        <taxon>Nonomuraea</taxon>
    </lineage>
</organism>
<reference evidence="10 11" key="1">
    <citation type="submission" date="2020-08" db="EMBL/GenBank/DDBJ databases">
        <title>Genomic Encyclopedia of Type Strains, Phase IV (KMG-IV): sequencing the most valuable type-strain genomes for metagenomic binning, comparative biology and taxonomic classification.</title>
        <authorList>
            <person name="Goeker M."/>
        </authorList>
    </citation>
    <scope>NUCLEOTIDE SEQUENCE [LARGE SCALE GENOMIC DNA]</scope>
    <source>
        <strain evidence="10 11">DSM 45385</strain>
    </source>
</reference>
<feature type="domain" description="Exonuclease VII large subunit C-terminal" evidence="8">
    <location>
        <begin position="127"/>
        <end position="349"/>
    </location>
</feature>
<feature type="region of interest" description="Disordered" evidence="7">
    <location>
        <begin position="399"/>
        <end position="492"/>
    </location>
</feature>
<protein>
    <recommendedName>
        <fullName evidence="5">Exodeoxyribonuclease 7 large subunit</fullName>
        <ecNumber evidence="5">3.1.11.6</ecNumber>
    </recommendedName>
    <alternativeName>
        <fullName evidence="5">Exodeoxyribonuclease VII large subunit</fullName>
        <shortName evidence="5">Exonuclease VII large subunit</shortName>
    </alternativeName>
</protein>
<dbReference type="GO" id="GO:0008855">
    <property type="term" value="F:exodeoxyribonuclease VII activity"/>
    <property type="evidence" value="ECO:0007669"/>
    <property type="project" value="UniProtKB-UniRule"/>
</dbReference>
<keyword evidence="11" id="KW-1185">Reference proteome</keyword>
<dbReference type="GO" id="GO:0005737">
    <property type="term" value="C:cytoplasm"/>
    <property type="evidence" value="ECO:0007669"/>
    <property type="project" value="UniProtKB-SubCell"/>
</dbReference>
<dbReference type="GO" id="GO:0009318">
    <property type="term" value="C:exodeoxyribonuclease VII complex"/>
    <property type="evidence" value="ECO:0007669"/>
    <property type="project" value="UniProtKB-UniRule"/>
</dbReference>
<dbReference type="NCBIfam" id="TIGR00237">
    <property type="entry name" value="xseA"/>
    <property type="match status" value="1"/>
</dbReference>
<dbReference type="PANTHER" id="PTHR30008">
    <property type="entry name" value="EXODEOXYRIBONUCLEASE 7 LARGE SUBUNIT"/>
    <property type="match status" value="1"/>
</dbReference>
<evidence type="ECO:0000256" key="2">
    <source>
        <dbReference type="ARBA" id="ARBA00022722"/>
    </source>
</evidence>
<evidence type="ECO:0000256" key="3">
    <source>
        <dbReference type="ARBA" id="ARBA00022801"/>
    </source>
</evidence>
<dbReference type="GO" id="GO:0003676">
    <property type="term" value="F:nucleic acid binding"/>
    <property type="evidence" value="ECO:0007669"/>
    <property type="project" value="InterPro"/>
</dbReference>
<gene>
    <name evidence="5" type="primary">xseA</name>
    <name evidence="10" type="ORF">HNR40_006386</name>
</gene>
<dbReference type="CDD" id="cd04489">
    <property type="entry name" value="ExoVII_LU_OBF"/>
    <property type="match status" value="1"/>
</dbReference>
<keyword evidence="3 5" id="KW-0378">Hydrolase</keyword>
<keyword evidence="1 5" id="KW-0963">Cytoplasm</keyword>
<comment type="caution">
    <text evidence="10">The sequence shown here is derived from an EMBL/GenBank/DDBJ whole genome shotgun (WGS) entry which is preliminary data.</text>
</comment>
<feature type="compositionally biased region" description="Low complexity" evidence="7">
    <location>
        <begin position="443"/>
        <end position="453"/>
    </location>
</feature>
<evidence type="ECO:0000256" key="4">
    <source>
        <dbReference type="ARBA" id="ARBA00022839"/>
    </source>
</evidence>
<accession>A0A7W8A783</accession>
<evidence type="ECO:0000256" key="6">
    <source>
        <dbReference type="RuleBase" id="RU004355"/>
    </source>
</evidence>
<name>A0A7W8A783_9ACTN</name>
<comment type="catalytic activity">
    <reaction evidence="5 6">
        <text>Exonucleolytic cleavage in either 5'- to 3'- or 3'- to 5'-direction to yield nucleoside 5'-phosphates.</text>
        <dbReference type="EC" id="3.1.11.6"/>
    </reaction>
</comment>
<dbReference type="GO" id="GO:0006308">
    <property type="term" value="P:DNA catabolic process"/>
    <property type="evidence" value="ECO:0007669"/>
    <property type="project" value="UniProtKB-UniRule"/>
</dbReference>
<evidence type="ECO:0000256" key="1">
    <source>
        <dbReference type="ARBA" id="ARBA00022490"/>
    </source>
</evidence>
<dbReference type="AlphaFoldDB" id="A0A7W8A783"/>
<dbReference type="InterPro" id="IPR003753">
    <property type="entry name" value="Exonuc_VII_L"/>
</dbReference>
<dbReference type="PANTHER" id="PTHR30008:SF0">
    <property type="entry name" value="EXODEOXYRIBONUCLEASE 7 LARGE SUBUNIT"/>
    <property type="match status" value="1"/>
</dbReference>
<evidence type="ECO:0000313" key="11">
    <source>
        <dbReference type="Proteomes" id="UP000568380"/>
    </source>
</evidence>
<comment type="subcellular location">
    <subcellularLocation>
        <location evidence="5 6">Cytoplasm</location>
    </subcellularLocation>
</comment>
<evidence type="ECO:0000259" key="8">
    <source>
        <dbReference type="Pfam" id="PF02601"/>
    </source>
</evidence>
<dbReference type="Pfam" id="PF02601">
    <property type="entry name" value="Exonuc_VII_L"/>
    <property type="match status" value="1"/>
</dbReference>
<evidence type="ECO:0000256" key="7">
    <source>
        <dbReference type="SAM" id="MobiDB-lite"/>
    </source>
</evidence>
<feature type="domain" description="OB-fold nucleic acid binding" evidence="9">
    <location>
        <begin position="20"/>
        <end position="103"/>
    </location>
</feature>
<evidence type="ECO:0000259" key="9">
    <source>
        <dbReference type="Pfam" id="PF13742"/>
    </source>
</evidence>
<evidence type="ECO:0000256" key="5">
    <source>
        <dbReference type="HAMAP-Rule" id="MF_00378"/>
    </source>
</evidence>
<dbReference type="InterPro" id="IPR025824">
    <property type="entry name" value="OB-fold_nuc-bd_dom"/>
</dbReference>
<sequence>MSSKTSPESPLPIRTVLQMVGGWIGKLGTVWVEGQITDLSARGGTVFLTLRDPVANVSARVTAPRGVYEATVPRPTDGARVVVHVKPDFWVNRGSFAFTALEIRPVGVGELLARLERLRQLLAAEGLFNADRKRRLPFLPGTIGLICGRDSAAERDVLENSRRRWPAVRFKVEEVAVQGPYAVGEVTEALGKLDADREVDVIVVARGGGSLEDLLPFSDESLVRAVAACRTPVVSAIGHEQDSPLLDLVADVRASTPTDAAKKVVPDVGEQLTLVRQLRDRGRRVVGGWLDREMSWLTSVRSRPSLADPVRELERRAEQVDALRDRTRRSLTGSLDRASDSLSHLRAQLVALSPAATLERGYAIVQRPDGDVVRLAKDVAPGDVLTIRLSDDRLAVRAEGGGSGAGGSNASGSGAGGSGAGGSGAGGSGAGGRGGKGTGGRGSTSAGVGTSAGVRGGASDGGDAGAGVEAAAKPARKPRKKAAAEQPALDEP</sequence>
<dbReference type="EMBL" id="JACHIN010000009">
    <property type="protein sequence ID" value="MBB5080897.1"/>
    <property type="molecule type" value="Genomic_DNA"/>
</dbReference>
<feature type="compositionally biased region" description="Gly residues" evidence="7">
    <location>
        <begin position="454"/>
        <end position="465"/>
    </location>
</feature>
<dbReference type="InterPro" id="IPR020579">
    <property type="entry name" value="Exonuc_VII_lsu_C"/>
</dbReference>
<dbReference type="Pfam" id="PF13742">
    <property type="entry name" value="tRNA_anti_2"/>
    <property type="match status" value="1"/>
</dbReference>
<evidence type="ECO:0000313" key="10">
    <source>
        <dbReference type="EMBL" id="MBB5080897.1"/>
    </source>
</evidence>
<dbReference type="EC" id="3.1.11.6" evidence="5"/>
<keyword evidence="2 5" id="KW-0540">Nuclease</keyword>
<dbReference type="HAMAP" id="MF_00378">
    <property type="entry name" value="Exonuc_7_L"/>
    <property type="match status" value="1"/>
</dbReference>
<keyword evidence="4 5" id="KW-0269">Exonuclease</keyword>
<dbReference type="Proteomes" id="UP000568380">
    <property type="component" value="Unassembled WGS sequence"/>
</dbReference>
<feature type="compositionally biased region" description="Gly residues" evidence="7">
    <location>
        <begin position="399"/>
        <end position="442"/>
    </location>
</feature>
<comment type="subunit">
    <text evidence="5">Heterooligomer composed of large and small subunits.</text>
</comment>
<proteinExistence type="inferred from homology"/>
<comment type="similarity">
    <text evidence="5 6">Belongs to the XseA family.</text>
</comment>